<dbReference type="AlphaFoldDB" id="A0A420III0"/>
<protein>
    <submittedName>
        <fullName evidence="1">Uncharacterized protein</fullName>
    </submittedName>
</protein>
<organism evidence="1 2">
    <name type="scientific">Golovinomyces cichoracearum</name>
    <dbReference type="NCBI Taxonomy" id="62708"/>
    <lineage>
        <taxon>Eukaryota</taxon>
        <taxon>Fungi</taxon>
        <taxon>Dikarya</taxon>
        <taxon>Ascomycota</taxon>
        <taxon>Pezizomycotina</taxon>
        <taxon>Leotiomycetes</taxon>
        <taxon>Erysiphales</taxon>
        <taxon>Erysiphaceae</taxon>
        <taxon>Golovinomyces</taxon>
    </lineage>
</organism>
<accession>A0A420III0</accession>
<gene>
    <name evidence="1" type="ORF">GcM1_239005</name>
</gene>
<name>A0A420III0_9PEZI</name>
<evidence type="ECO:0000313" key="1">
    <source>
        <dbReference type="EMBL" id="RKF74374.1"/>
    </source>
</evidence>
<comment type="caution">
    <text evidence="1">The sequence shown here is derived from an EMBL/GenBank/DDBJ whole genome shotgun (WGS) entry which is preliminary data.</text>
</comment>
<proteinExistence type="predicted"/>
<dbReference type="Proteomes" id="UP000285326">
    <property type="component" value="Unassembled WGS sequence"/>
</dbReference>
<reference evidence="1 2" key="1">
    <citation type="journal article" date="2018" name="BMC Genomics">
        <title>Comparative genome analyses reveal sequence features reflecting distinct modes of host-adaptation between dicot and monocot powdery mildew.</title>
        <authorList>
            <person name="Wu Y."/>
            <person name="Ma X."/>
            <person name="Pan Z."/>
            <person name="Kale S.D."/>
            <person name="Song Y."/>
            <person name="King H."/>
            <person name="Zhang Q."/>
            <person name="Presley C."/>
            <person name="Deng X."/>
            <person name="Wei C.I."/>
            <person name="Xiao S."/>
        </authorList>
    </citation>
    <scope>NUCLEOTIDE SEQUENCE [LARGE SCALE GENOMIC DNA]</scope>
    <source>
        <strain evidence="1">UMSG1</strain>
    </source>
</reference>
<evidence type="ECO:0000313" key="2">
    <source>
        <dbReference type="Proteomes" id="UP000285326"/>
    </source>
</evidence>
<sequence length="65" mass="7519">MGQSLMEVMLTRSKSSREAIQLTQFEHTLPVTRRRKPSGLRKKTTPNIQHLALWQTRASISKNEN</sequence>
<dbReference type="EMBL" id="MCBS01023997">
    <property type="protein sequence ID" value="RKF74374.1"/>
    <property type="molecule type" value="Genomic_DNA"/>
</dbReference>